<dbReference type="Proteomes" id="UP000232188">
    <property type="component" value="Unassembled WGS sequence"/>
</dbReference>
<dbReference type="RefSeq" id="WP_100787713.1">
    <property type="nucleotide sequence ID" value="NZ_NPDU01000072.1"/>
</dbReference>
<dbReference type="Proteomes" id="UP000232149">
    <property type="component" value="Unassembled WGS sequence"/>
</dbReference>
<dbReference type="EMBL" id="NPDV01000029">
    <property type="protein sequence ID" value="PJZ51299.1"/>
    <property type="molecule type" value="Genomic_DNA"/>
</dbReference>
<comment type="caution">
    <text evidence="1">The sequence shown here is derived from an EMBL/GenBank/DDBJ whole genome shotgun (WGS) entry which is preliminary data.</text>
</comment>
<dbReference type="InterPro" id="IPR011458">
    <property type="entry name" value="DUF1564"/>
</dbReference>
<evidence type="ECO:0000313" key="3">
    <source>
        <dbReference type="Proteomes" id="UP000232149"/>
    </source>
</evidence>
<reference evidence="3 4" key="1">
    <citation type="submission" date="2017-07" db="EMBL/GenBank/DDBJ databases">
        <title>Leptospira spp. isolated from tropical soils.</title>
        <authorList>
            <person name="Thibeaux R."/>
            <person name="Iraola G."/>
            <person name="Ferres I."/>
            <person name="Bierque E."/>
            <person name="Girault D."/>
            <person name="Soupe-Gilbert M.-E."/>
            <person name="Picardeau M."/>
            <person name="Goarant C."/>
        </authorList>
    </citation>
    <scope>NUCLEOTIDE SEQUENCE [LARGE SCALE GENOMIC DNA]</scope>
    <source>
        <strain evidence="1 4">FH2-B-C1</strain>
        <strain evidence="2 3">FH2-B-D1</strain>
    </source>
</reference>
<organism evidence="1 4">
    <name type="scientific">Leptospira adleri</name>
    <dbReference type="NCBI Taxonomy" id="2023186"/>
    <lineage>
        <taxon>Bacteria</taxon>
        <taxon>Pseudomonadati</taxon>
        <taxon>Spirochaetota</taxon>
        <taxon>Spirochaetia</taxon>
        <taxon>Leptospirales</taxon>
        <taxon>Leptospiraceae</taxon>
        <taxon>Leptospira</taxon>
    </lineage>
</organism>
<accession>A0A2M9YIC6</accession>
<evidence type="ECO:0000313" key="4">
    <source>
        <dbReference type="Proteomes" id="UP000232188"/>
    </source>
</evidence>
<protein>
    <recommendedName>
        <fullName evidence="5">DUF1564 family protein</fullName>
    </recommendedName>
</protein>
<dbReference type="Pfam" id="PF07600">
    <property type="entry name" value="DUF1564"/>
    <property type="match status" value="1"/>
</dbReference>
<keyword evidence="3" id="KW-1185">Reference proteome</keyword>
<evidence type="ECO:0000313" key="1">
    <source>
        <dbReference type="EMBL" id="PJZ51299.1"/>
    </source>
</evidence>
<proteinExistence type="predicted"/>
<name>A0A2M9YIC6_9LEPT</name>
<dbReference type="AlphaFoldDB" id="A0A2M9YIC6"/>
<evidence type="ECO:0008006" key="5">
    <source>
        <dbReference type="Google" id="ProtNLM"/>
    </source>
</evidence>
<gene>
    <name evidence="2" type="ORF">CH376_19675</name>
    <name evidence="1" type="ORF">CH380_20925</name>
</gene>
<sequence>MREDKKLDKNPIQSSLKGPKITCSLLIPLDLMRKLPNSERKNIGKNIDFLLRRYGNRLKNHRRINRKALTIKYQKPGNSLTKVNSRILPEEWGTLDSVLKVSHK</sequence>
<dbReference type="EMBL" id="NPDU01000072">
    <property type="protein sequence ID" value="PJZ60223.1"/>
    <property type="molecule type" value="Genomic_DNA"/>
</dbReference>
<evidence type="ECO:0000313" key="2">
    <source>
        <dbReference type="EMBL" id="PJZ60223.1"/>
    </source>
</evidence>